<accession>A0A9W4TAY1</accession>
<reference evidence="1" key="1">
    <citation type="submission" date="2022-08" db="EMBL/GenBank/DDBJ databases">
        <authorList>
            <person name="Kallberg Y."/>
            <person name="Tangrot J."/>
            <person name="Rosling A."/>
        </authorList>
    </citation>
    <scope>NUCLEOTIDE SEQUENCE</scope>
    <source>
        <strain evidence="1">Wild A</strain>
    </source>
</reference>
<feature type="non-terminal residue" evidence="1">
    <location>
        <position position="116"/>
    </location>
</feature>
<dbReference type="AlphaFoldDB" id="A0A9W4TAY1"/>
<dbReference type="EMBL" id="CAMKVN010023911">
    <property type="protein sequence ID" value="CAI2200286.1"/>
    <property type="molecule type" value="Genomic_DNA"/>
</dbReference>
<protein>
    <submittedName>
        <fullName evidence="1">19185_t:CDS:1</fullName>
    </submittedName>
</protein>
<evidence type="ECO:0000313" key="1">
    <source>
        <dbReference type="EMBL" id="CAI2200286.1"/>
    </source>
</evidence>
<organism evidence="1 2">
    <name type="scientific">Funneliformis geosporum</name>
    <dbReference type="NCBI Taxonomy" id="1117311"/>
    <lineage>
        <taxon>Eukaryota</taxon>
        <taxon>Fungi</taxon>
        <taxon>Fungi incertae sedis</taxon>
        <taxon>Mucoromycota</taxon>
        <taxon>Glomeromycotina</taxon>
        <taxon>Glomeromycetes</taxon>
        <taxon>Glomerales</taxon>
        <taxon>Glomeraceae</taxon>
        <taxon>Funneliformis</taxon>
    </lineage>
</organism>
<name>A0A9W4TAY1_9GLOM</name>
<evidence type="ECO:0000313" key="2">
    <source>
        <dbReference type="Proteomes" id="UP001153678"/>
    </source>
</evidence>
<proteinExistence type="predicted"/>
<gene>
    <name evidence="1" type="ORF">FWILDA_LOCUS19493</name>
</gene>
<dbReference type="Proteomes" id="UP001153678">
    <property type="component" value="Unassembled WGS sequence"/>
</dbReference>
<keyword evidence="2" id="KW-1185">Reference proteome</keyword>
<sequence length="116" mass="12280">MGFWNGVWEVTKTVTKAATVGAAAAVITTATGPFAVPIGAVLWSAGKAVEEVSQEYENKNWERVGKFSQDLGADSFSGGSWEVFTNSAMVGKNVAKVAGFVKEGNDLFEEMTCIPP</sequence>
<comment type="caution">
    <text evidence="1">The sequence shown here is derived from an EMBL/GenBank/DDBJ whole genome shotgun (WGS) entry which is preliminary data.</text>
</comment>